<evidence type="ECO:0000313" key="2">
    <source>
        <dbReference type="EMBL" id="OWZ19773.1"/>
    </source>
</evidence>
<proteinExistence type="predicted"/>
<keyword evidence="3" id="KW-1185">Reference proteome</keyword>
<dbReference type="STRING" id="4795.A0A225WPZ8"/>
<name>A0A225WPZ8_9STRA</name>
<evidence type="ECO:0000256" key="1">
    <source>
        <dbReference type="SAM" id="MobiDB-lite"/>
    </source>
</evidence>
<evidence type="ECO:0000313" key="3">
    <source>
        <dbReference type="Proteomes" id="UP000198211"/>
    </source>
</evidence>
<dbReference type="PANTHER" id="PTHR35796">
    <property type="entry name" value="HYPOTHETICAL CYTOSOLIC PROTEIN"/>
    <property type="match status" value="1"/>
</dbReference>
<comment type="caution">
    <text evidence="2">The sequence shown here is derived from an EMBL/GenBank/DDBJ whole genome shotgun (WGS) entry which is preliminary data.</text>
</comment>
<feature type="region of interest" description="Disordered" evidence="1">
    <location>
        <begin position="1"/>
        <end position="23"/>
    </location>
</feature>
<feature type="compositionally biased region" description="Basic and acidic residues" evidence="1">
    <location>
        <begin position="14"/>
        <end position="23"/>
    </location>
</feature>
<dbReference type="EMBL" id="NBNE01000402">
    <property type="protein sequence ID" value="OWZ19773.1"/>
    <property type="molecule type" value="Genomic_DNA"/>
</dbReference>
<feature type="compositionally biased region" description="Basic residues" evidence="1">
    <location>
        <begin position="1"/>
        <end position="13"/>
    </location>
</feature>
<evidence type="ECO:0008006" key="4">
    <source>
        <dbReference type="Google" id="ProtNLM"/>
    </source>
</evidence>
<dbReference type="PANTHER" id="PTHR35796:SF3">
    <property type="entry name" value="BHLH DOMAIN-CONTAINING PROTEIN"/>
    <property type="match status" value="1"/>
</dbReference>
<accession>A0A225WPZ8</accession>
<gene>
    <name evidence="2" type="ORF">PHMEG_0005932</name>
</gene>
<dbReference type="AlphaFoldDB" id="A0A225WPZ8"/>
<reference evidence="3" key="1">
    <citation type="submission" date="2017-03" db="EMBL/GenBank/DDBJ databases">
        <title>Phytopthora megakarya and P. palmivora, two closely related causual agents of cacao black pod achieved similar genome size and gene model numbers by different mechanisms.</title>
        <authorList>
            <person name="Ali S."/>
            <person name="Shao J."/>
            <person name="Larry D.J."/>
            <person name="Kronmiller B."/>
            <person name="Shen D."/>
            <person name="Strem M.D."/>
            <person name="Melnick R.L."/>
            <person name="Guiltinan M.J."/>
            <person name="Tyler B.M."/>
            <person name="Meinhardt L.W."/>
            <person name="Bailey B.A."/>
        </authorList>
    </citation>
    <scope>NUCLEOTIDE SEQUENCE [LARGE SCALE GENOMIC DNA]</scope>
    <source>
        <strain evidence="3">zdho120</strain>
    </source>
</reference>
<protein>
    <recommendedName>
        <fullName evidence="4">M96 mating-specific protein</fullName>
    </recommendedName>
</protein>
<sequence length="347" mass="40658">MELVTPKRRRKKKQMDSNRARNARRFEVVKLRREAEDLELMLQQLKTIRSQRDYMKDKSAQTTEEDASAIPEVWQDICARQLARRLKAEKENIRLKKQWKEEKQVVKGIEKMLFKKMMQRDIPQQGGSKHTRRTDLPEEYIKRVAAFVFDGLSSGVDASYRDVETIIASNGHAPTNVVTHQPLLRGGVKGMYRRLFDKRVVPFTLQETGDAWWRLWHNYRRRRMPDTTTNVITESFGLEMTDFKTNASGTSYGQQILRRYVEENRIVFVWNSYIEPFVFENEPVSGVYMLEQSHVLIRPEDPETTADDDEKDECSTSISTCYVITPHFLDPKLKNDPKTTTLIDFLG</sequence>
<organism evidence="2 3">
    <name type="scientific">Phytophthora megakarya</name>
    <dbReference type="NCBI Taxonomy" id="4795"/>
    <lineage>
        <taxon>Eukaryota</taxon>
        <taxon>Sar</taxon>
        <taxon>Stramenopiles</taxon>
        <taxon>Oomycota</taxon>
        <taxon>Peronosporomycetes</taxon>
        <taxon>Peronosporales</taxon>
        <taxon>Peronosporaceae</taxon>
        <taxon>Phytophthora</taxon>
    </lineage>
</organism>
<dbReference type="OrthoDB" id="110955at2759"/>
<dbReference type="Proteomes" id="UP000198211">
    <property type="component" value="Unassembled WGS sequence"/>
</dbReference>